<evidence type="ECO:0000259" key="15">
    <source>
        <dbReference type="Pfam" id="PF00925"/>
    </source>
</evidence>
<keyword evidence="13 14" id="KW-0456">Lyase</keyword>
<dbReference type="FunFam" id="3.90.870.10:FF:000001">
    <property type="entry name" value="Riboflavin biosynthesis protein RibBA"/>
    <property type="match status" value="1"/>
</dbReference>
<dbReference type="GO" id="GO:0003935">
    <property type="term" value="F:GTP cyclohydrolase II activity"/>
    <property type="evidence" value="ECO:0007669"/>
    <property type="project" value="TreeGrafter"/>
</dbReference>
<dbReference type="EC" id="4.1.99.12" evidence="7 14"/>
<dbReference type="SUPFAM" id="SSF142695">
    <property type="entry name" value="RibA-like"/>
    <property type="match status" value="1"/>
</dbReference>
<reference evidence="16 17" key="1">
    <citation type="submission" date="2016-10" db="EMBL/GenBank/DDBJ databases">
        <authorList>
            <person name="de Groot N.N."/>
        </authorList>
    </citation>
    <scope>NUCLEOTIDE SEQUENCE [LARGE SCALE GENOMIC DNA]</scope>
    <source>
        <strain evidence="16 17">CGMCC 1.6133</strain>
    </source>
</reference>
<evidence type="ECO:0000256" key="11">
    <source>
        <dbReference type="ARBA" id="ARBA00022842"/>
    </source>
</evidence>
<evidence type="ECO:0000256" key="7">
    <source>
        <dbReference type="ARBA" id="ARBA00012153"/>
    </source>
</evidence>
<dbReference type="NCBIfam" id="NF010626">
    <property type="entry name" value="PRK14019.1"/>
    <property type="match status" value="1"/>
</dbReference>
<evidence type="ECO:0000256" key="8">
    <source>
        <dbReference type="ARBA" id="ARBA00018836"/>
    </source>
</evidence>
<sequence length="389" mass="41876">MVQSAPGGLAPVEALIEDIRQGKMVILMDDEDRENEGDIIMAAEKVEAEHINFMARYARGLICLPMTRSRCERLKLPLMVSDNGSGFGTKFTLSIEAAEGVTTGISAADRARTVQAAVARDAKPEDIVQPGHIFPLMAEPGGVLRRAGHTEAACDLAALAGLDPSGVICEVMNDDGSMARRPELERFAAEHGLKMGTIADLIHYRIHNEQTVEHLEATPVSTAFGELTLHVFRDSIQNAHHLALVKGRPHPDSLTTVRVHLADVMRDLLALQKGEGGSWTAHSALNEIAGAEQGVFVLLDDGRPRQDLLGHLEVFLERKRAPRTSDSDGAGNYLTIGTGSQILRHLGVGRMRLLSSPWKFSALSGFDLEVVELVGPGEAGRAATSSAEP</sequence>
<feature type="binding site" evidence="14">
    <location>
        <position position="38"/>
    </location>
    <ligand>
        <name>D-ribulose 5-phosphate</name>
        <dbReference type="ChEBI" id="CHEBI:58121"/>
    </ligand>
</feature>
<comment type="function">
    <text evidence="3 14">Catalyzes the conversion of D-ribulose 5-phosphate to formate and 3,4-dihydroxy-2-butanone 4-phosphate.</text>
</comment>
<evidence type="ECO:0000256" key="6">
    <source>
        <dbReference type="ARBA" id="ARBA00008976"/>
    </source>
</evidence>
<organism evidence="16 17">
    <name type="scientific">Billgrantia gudaonensis</name>
    <dbReference type="NCBI Taxonomy" id="376427"/>
    <lineage>
        <taxon>Bacteria</taxon>
        <taxon>Pseudomonadati</taxon>
        <taxon>Pseudomonadota</taxon>
        <taxon>Gammaproteobacteria</taxon>
        <taxon>Oceanospirillales</taxon>
        <taxon>Halomonadaceae</taxon>
        <taxon>Billgrantia</taxon>
    </lineage>
</organism>
<name>A0A1G9BRG3_9GAMM</name>
<dbReference type="NCBIfam" id="TIGR00506">
    <property type="entry name" value="ribB"/>
    <property type="match status" value="1"/>
</dbReference>
<evidence type="ECO:0000256" key="9">
    <source>
        <dbReference type="ARBA" id="ARBA00022619"/>
    </source>
</evidence>
<keyword evidence="11 14" id="KW-0460">Magnesium</keyword>
<dbReference type="GO" id="GO:0000287">
    <property type="term" value="F:magnesium ion binding"/>
    <property type="evidence" value="ECO:0007669"/>
    <property type="project" value="UniProtKB-UniRule"/>
</dbReference>
<comment type="similarity">
    <text evidence="14">Belongs to the DHBP synthase family.</text>
</comment>
<evidence type="ECO:0000256" key="3">
    <source>
        <dbReference type="ARBA" id="ARBA00002284"/>
    </source>
</evidence>
<dbReference type="InterPro" id="IPR017945">
    <property type="entry name" value="DHBP_synth_RibB-like_a/b_dom"/>
</dbReference>
<proteinExistence type="inferred from homology"/>
<dbReference type="GO" id="GO:0005829">
    <property type="term" value="C:cytosol"/>
    <property type="evidence" value="ECO:0007669"/>
    <property type="project" value="TreeGrafter"/>
</dbReference>
<dbReference type="Proteomes" id="UP000198525">
    <property type="component" value="Unassembled WGS sequence"/>
</dbReference>
<keyword evidence="12 14" id="KW-0464">Manganese</keyword>
<evidence type="ECO:0000256" key="4">
    <source>
        <dbReference type="ARBA" id="ARBA00004904"/>
    </source>
</evidence>
<dbReference type="GO" id="GO:0008686">
    <property type="term" value="F:3,4-dihydroxy-2-butanone-4-phosphate synthase activity"/>
    <property type="evidence" value="ECO:0007669"/>
    <property type="project" value="UniProtKB-UniRule"/>
</dbReference>
<evidence type="ECO:0000313" key="17">
    <source>
        <dbReference type="Proteomes" id="UP000198525"/>
    </source>
</evidence>
<dbReference type="InterPro" id="IPR032677">
    <property type="entry name" value="GTP_cyclohydro_II"/>
</dbReference>
<evidence type="ECO:0000256" key="13">
    <source>
        <dbReference type="ARBA" id="ARBA00023239"/>
    </source>
</evidence>
<evidence type="ECO:0000256" key="14">
    <source>
        <dbReference type="HAMAP-Rule" id="MF_00180"/>
    </source>
</evidence>
<feature type="binding site" evidence="14">
    <location>
        <position position="34"/>
    </location>
    <ligand>
        <name>Mg(2+)</name>
        <dbReference type="ChEBI" id="CHEBI:18420"/>
        <label>2</label>
    </ligand>
</feature>
<comment type="similarity">
    <text evidence="5">In the N-terminal section; belongs to the DHBP synthase family.</text>
</comment>
<feature type="binding site" evidence="14">
    <location>
        <begin position="33"/>
        <end position="34"/>
    </location>
    <ligand>
        <name>D-ribulose 5-phosphate</name>
        <dbReference type="ChEBI" id="CHEBI:58121"/>
    </ligand>
</feature>
<feature type="binding site" evidence="14">
    <location>
        <begin position="146"/>
        <end position="150"/>
    </location>
    <ligand>
        <name>D-ribulose 5-phosphate</name>
        <dbReference type="ChEBI" id="CHEBI:58121"/>
    </ligand>
</feature>
<keyword evidence="10 14" id="KW-0479">Metal-binding</keyword>
<feature type="domain" description="GTP cyclohydrolase II" evidence="15">
    <location>
        <begin position="217"/>
        <end position="374"/>
    </location>
</feature>
<comment type="similarity">
    <text evidence="6">In the C-terminal section; belongs to the GTP cyclohydrolase II family.</text>
</comment>
<dbReference type="Gene3D" id="3.90.870.10">
    <property type="entry name" value="DHBP synthase"/>
    <property type="match status" value="1"/>
</dbReference>
<dbReference type="RefSeq" id="WP_089688312.1">
    <property type="nucleotide sequence ID" value="NZ_FNES01000016.1"/>
</dbReference>
<dbReference type="PANTHER" id="PTHR21327">
    <property type="entry name" value="GTP CYCLOHYDROLASE II-RELATED"/>
    <property type="match status" value="1"/>
</dbReference>
<comment type="subunit">
    <text evidence="14">Homodimer.</text>
</comment>
<dbReference type="InterPro" id="IPR000422">
    <property type="entry name" value="DHBP_synthase_RibB"/>
</dbReference>
<comment type="catalytic activity">
    <reaction evidence="1 14">
        <text>D-ribulose 5-phosphate = (2S)-2-hydroxy-3-oxobutyl phosphate + formate + H(+)</text>
        <dbReference type="Rhea" id="RHEA:18457"/>
        <dbReference type="ChEBI" id="CHEBI:15378"/>
        <dbReference type="ChEBI" id="CHEBI:15740"/>
        <dbReference type="ChEBI" id="CHEBI:58121"/>
        <dbReference type="ChEBI" id="CHEBI:58830"/>
        <dbReference type="EC" id="4.1.99.12"/>
    </reaction>
</comment>
<evidence type="ECO:0000256" key="10">
    <source>
        <dbReference type="ARBA" id="ARBA00022723"/>
    </source>
</evidence>
<dbReference type="SUPFAM" id="SSF55821">
    <property type="entry name" value="YrdC/RibB"/>
    <property type="match status" value="1"/>
</dbReference>
<dbReference type="PANTHER" id="PTHR21327:SF34">
    <property type="entry name" value="3,4-DIHYDROXY-2-BUTANONE 4-PHOSPHATE SYNTHASE"/>
    <property type="match status" value="1"/>
</dbReference>
<dbReference type="Pfam" id="PF00925">
    <property type="entry name" value="GTP_cyclohydro2"/>
    <property type="match status" value="1"/>
</dbReference>
<dbReference type="STRING" id="376427.SAMN04487954_11639"/>
<dbReference type="Pfam" id="PF00926">
    <property type="entry name" value="DHBP_synthase"/>
    <property type="match status" value="1"/>
</dbReference>
<evidence type="ECO:0000256" key="1">
    <source>
        <dbReference type="ARBA" id="ARBA00000141"/>
    </source>
</evidence>
<feature type="binding site" evidence="14">
    <location>
        <position position="149"/>
    </location>
    <ligand>
        <name>Mg(2+)</name>
        <dbReference type="ChEBI" id="CHEBI:18420"/>
        <label>2</label>
    </ligand>
</feature>
<dbReference type="EMBL" id="FNES01000016">
    <property type="protein sequence ID" value="SDK42069.1"/>
    <property type="molecule type" value="Genomic_DNA"/>
</dbReference>
<dbReference type="HAMAP" id="MF_00180">
    <property type="entry name" value="RibB"/>
    <property type="match status" value="1"/>
</dbReference>
<dbReference type="GO" id="GO:0030145">
    <property type="term" value="F:manganese ion binding"/>
    <property type="evidence" value="ECO:0007669"/>
    <property type="project" value="UniProtKB-UniRule"/>
</dbReference>
<dbReference type="OrthoDB" id="9793111at2"/>
<comment type="cofactor">
    <cofactor evidence="2">
        <name>Mn(2+)</name>
        <dbReference type="ChEBI" id="CHEBI:29035"/>
    </cofactor>
</comment>
<dbReference type="InterPro" id="IPR036144">
    <property type="entry name" value="RibA-like_sf"/>
</dbReference>
<feature type="site" description="Essential for catalytic activity" evidence="14">
    <location>
        <position position="170"/>
    </location>
</feature>
<gene>
    <name evidence="14" type="primary">ribB</name>
    <name evidence="16" type="ORF">SAMN04487954_11639</name>
</gene>
<dbReference type="AlphaFoldDB" id="A0A1G9BRG3"/>
<comment type="cofactor">
    <cofactor evidence="14">
        <name>Mg(2+)</name>
        <dbReference type="ChEBI" id="CHEBI:18420"/>
    </cofactor>
    <cofactor evidence="14">
        <name>Mn(2+)</name>
        <dbReference type="ChEBI" id="CHEBI:29035"/>
    </cofactor>
    <text evidence="14">Binds 2 divalent metal cations per subunit. Magnesium or manganese.</text>
</comment>
<evidence type="ECO:0000256" key="2">
    <source>
        <dbReference type="ARBA" id="ARBA00001936"/>
    </source>
</evidence>
<dbReference type="UniPathway" id="UPA00275">
    <property type="reaction ID" value="UER00399"/>
</dbReference>
<dbReference type="GO" id="GO:0009231">
    <property type="term" value="P:riboflavin biosynthetic process"/>
    <property type="evidence" value="ECO:0007669"/>
    <property type="project" value="UniProtKB-UniRule"/>
</dbReference>
<evidence type="ECO:0000313" key="16">
    <source>
        <dbReference type="EMBL" id="SDK42069.1"/>
    </source>
</evidence>
<keyword evidence="16" id="KW-0378">Hydrolase</keyword>
<evidence type="ECO:0000256" key="5">
    <source>
        <dbReference type="ARBA" id="ARBA00005520"/>
    </source>
</evidence>
<keyword evidence="17" id="KW-1185">Reference proteome</keyword>
<keyword evidence="9 14" id="KW-0686">Riboflavin biosynthesis</keyword>
<feature type="site" description="Essential for catalytic activity" evidence="14">
    <location>
        <position position="132"/>
    </location>
</feature>
<evidence type="ECO:0000256" key="12">
    <source>
        <dbReference type="ARBA" id="ARBA00023211"/>
    </source>
</evidence>
<accession>A0A1G9BRG3</accession>
<dbReference type="PIRSF" id="PIRSF001259">
    <property type="entry name" value="RibA"/>
    <property type="match status" value="1"/>
</dbReference>
<feature type="binding site" evidence="14">
    <location>
        <position position="34"/>
    </location>
    <ligand>
        <name>Mg(2+)</name>
        <dbReference type="ChEBI" id="CHEBI:18420"/>
        <label>1</label>
    </ligand>
</feature>
<protein>
    <recommendedName>
        <fullName evidence="8 14">3,4-dihydroxy-2-butanone 4-phosphate synthase</fullName>
        <shortName evidence="14">DHBP synthase</shortName>
        <ecNumber evidence="7 14">4.1.99.12</ecNumber>
    </recommendedName>
</protein>
<comment type="pathway">
    <text evidence="4 14">Cofactor biosynthesis; riboflavin biosynthesis; 2-hydroxy-3-oxobutyl phosphate from D-ribulose 5-phosphate: step 1/1.</text>
</comment>
<dbReference type="Gene3D" id="3.40.50.10990">
    <property type="entry name" value="GTP cyclohydrolase II"/>
    <property type="match status" value="1"/>
</dbReference>